<protein>
    <submittedName>
        <fullName evidence="1">Uncharacterized protein</fullName>
    </submittedName>
</protein>
<dbReference type="AlphaFoldDB" id="A0AAW5UAN3"/>
<name>A0AAW5UAN3_9BACT</name>
<sequence>MEQEKEYNDFIALGRKCYPKQDDKGITNFNSVVLDNVYPKKIDILDNYGVTKCELFALIMMEGFFSECIQRPLVFGLKPNSFIKRCIYYFDSLLSKTPKTSSVVLYRQDHFNSVEYYKDLKNKRKHYICASFLTASTDDYDNSRSVKLVIRPKLGCKTKAHDIYRIMNHGEDIKEAIPENQVNFERNTEIEITGIDEKPNIPVVYLNEI</sequence>
<evidence type="ECO:0000313" key="2">
    <source>
        <dbReference type="Proteomes" id="UP001209417"/>
    </source>
</evidence>
<reference evidence="1" key="1">
    <citation type="submission" date="2022-11" db="EMBL/GenBank/DDBJ databases">
        <title>Genomic repertoires linked with pathogenic potency of arthritogenic Prevotella copri isolated from the gut of rheumatoid arthritis patients.</title>
        <authorList>
            <person name="Nii T."/>
            <person name="Maeda Y."/>
            <person name="Motooka D."/>
            <person name="Naito M."/>
            <person name="Matsumoto Y."/>
            <person name="Ogawa T."/>
            <person name="Oguro-Igashira E."/>
            <person name="Kishikawa T."/>
            <person name="Yamashita M."/>
            <person name="Koizumi S."/>
            <person name="Kurakawa T."/>
            <person name="Okumura R."/>
            <person name="Kayama H."/>
            <person name="Murakami M."/>
            <person name="Sakaguchi T."/>
            <person name="Das B."/>
            <person name="Nakamura S."/>
            <person name="Okada Y."/>
            <person name="Kumanogoh A."/>
            <person name="Takeda K."/>
        </authorList>
    </citation>
    <scope>NUCLEOTIDE SEQUENCE</scope>
    <source>
        <strain evidence="1">H019-1</strain>
    </source>
</reference>
<dbReference type="RefSeq" id="WP_264953479.1">
    <property type="nucleotide sequence ID" value="NZ_JAPDVE010000017.1"/>
</dbReference>
<organism evidence="1 2">
    <name type="scientific">Segatella copri</name>
    <dbReference type="NCBI Taxonomy" id="165179"/>
    <lineage>
        <taxon>Bacteria</taxon>
        <taxon>Pseudomonadati</taxon>
        <taxon>Bacteroidota</taxon>
        <taxon>Bacteroidia</taxon>
        <taxon>Bacteroidales</taxon>
        <taxon>Prevotellaceae</taxon>
        <taxon>Segatella</taxon>
    </lineage>
</organism>
<evidence type="ECO:0000313" key="1">
    <source>
        <dbReference type="EMBL" id="MCW4133024.1"/>
    </source>
</evidence>
<dbReference type="Gene3D" id="3.90.176.10">
    <property type="entry name" value="Toxin ADP-ribosyltransferase, Chain A, domain 1"/>
    <property type="match status" value="1"/>
</dbReference>
<proteinExistence type="predicted"/>
<comment type="caution">
    <text evidence="1">The sequence shown here is derived from an EMBL/GenBank/DDBJ whole genome shotgun (WGS) entry which is preliminary data.</text>
</comment>
<gene>
    <name evidence="1" type="ORF">ONT19_15850</name>
</gene>
<dbReference type="Proteomes" id="UP001209417">
    <property type="component" value="Unassembled WGS sequence"/>
</dbReference>
<accession>A0AAW5UAN3</accession>
<dbReference type="EMBL" id="JAPDVG010000002">
    <property type="protein sequence ID" value="MCW4133024.1"/>
    <property type="molecule type" value="Genomic_DNA"/>
</dbReference>